<evidence type="ECO:0000256" key="1">
    <source>
        <dbReference type="SAM" id="Phobius"/>
    </source>
</evidence>
<accession>A0ABR0B2Z8</accession>
<keyword evidence="1" id="KW-0472">Membrane</keyword>
<proteinExistence type="predicted"/>
<gene>
    <name evidence="2" type="ORF">OUZ56_028139</name>
</gene>
<keyword evidence="1" id="KW-1133">Transmembrane helix</keyword>
<evidence type="ECO:0000313" key="2">
    <source>
        <dbReference type="EMBL" id="KAK4036068.1"/>
    </source>
</evidence>
<comment type="caution">
    <text evidence="2">The sequence shown here is derived from an EMBL/GenBank/DDBJ whole genome shotgun (WGS) entry which is preliminary data.</text>
</comment>
<reference evidence="2 3" key="1">
    <citation type="journal article" date="2023" name="Nucleic Acids Res.">
        <title>The hologenome of Daphnia magna reveals possible DNA methylation and microbiome-mediated evolution of the host genome.</title>
        <authorList>
            <person name="Chaturvedi A."/>
            <person name="Li X."/>
            <person name="Dhandapani V."/>
            <person name="Marshall H."/>
            <person name="Kissane S."/>
            <person name="Cuenca-Cambronero M."/>
            <person name="Asole G."/>
            <person name="Calvet F."/>
            <person name="Ruiz-Romero M."/>
            <person name="Marangio P."/>
            <person name="Guigo R."/>
            <person name="Rago D."/>
            <person name="Mirbahai L."/>
            <person name="Eastwood N."/>
            <person name="Colbourne J.K."/>
            <person name="Zhou J."/>
            <person name="Mallon E."/>
            <person name="Orsini L."/>
        </authorList>
    </citation>
    <scope>NUCLEOTIDE SEQUENCE [LARGE SCALE GENOMIC DNA]</scope>
    <source>
        <strain evidence="2">LRV0_1</strain>
    </source>
</reference>
<feature type="transmembrane region" description="Helical" evidence="1">
    <location>
        <begin position="70"/>
        <end position="90"/>
    </location>
</feature>
<keyword evidence="3" id="KW-1185">Reference proteome</keyword>
<sequence length="110" mass="12232">MDRGKLEERKAPTYYVRVLRRIGATEQGDDVLKRAKSTVTVGMDPKTSETLTNGSLDLEAIGHDGKMADFLNLLFVSFSSFVCLPIWVLISRRDPRLLSVTSPLARPGHT</sequence>
<keyword evidence="1" id="KW-0812">Transmembrane</keyword>
<organism evidence="2 3">
    <name type="scientific">Daphnia magna</name>
    <dbReference type="NCBI Taxonomy" id="35525"/>
    <lineage>
        <taxon>Eukaryota</taxon>
        <taxon>Metazoa</taxon>
        <taxon>Ecdysozoa</taxon>
        <taxon>Arthropoda</taxon>
        <taxon>Crustacea</taxon>
        <taxon>Branchiopoda</taxon>
        <taxon>Diplostraca</taxon>
        <taxon>Cladocera</taxon>
        <taxon>Anomopoda</taxon>
        <taxon>Daphniidae</taxon>
        <taxon>Daphnia</taxon>
    </lineage>
</organism>
<evidence type="ECO:0000313" key="3">
    <source>
        <dbReference type="Proteomes" id="UP001234178"/>
    </source>
</evidence>
<name>A0ABR0B2Z8_9CRUS</name>
<dbReference type="EMBL" id="JAOYFB010000040">
    <property type="protein sequence ID" value="KAK4036068.1"/>
    <property type="molecule type" value="Genomic_DNA"/>
</dbReference>
<dbReference type="Proteomes" id="UP001234178">
    <property type="component" value="Unassembled WGS sequence"/>
</dbReference>
<protein>
    <submittedName>
        <fullName evidence="2">Uncharacterized protein</fullName>
    </submittedName>
</protein>